<feature type="non-terminal residue" evidence="2">
    <location>
        <position position="81"/>
    </location>
</feature>
<protein>
    <submittedName>
        <fullName evidence="2">Transposase</fullName>
    </submittedName>
</protein>
<dbReference type="InterPro" id="IPR025668">
    <property type="entry name" value="Tnp_DDE_dom"/>
</dbReference>
<evidence type="ECO:0000313" key="3">
    <source>
        <dbReference type="Proteomes" id="UP001297422"/>
    </source>
</evidence>
<feature type="domain" description="Transposase DDE" evidence="1">
    <location>
        <begin position="8"/>
        <end position="81"/>
    </location>
</feature>
<evidence type="ECO:0000259" key="1">
    <source>
        <dbReference type="Pfam" id="PF13751"/>
    </source>
</evidence>
<comment type="caution">
    <text evidence="2">The sequence shown here is derived from an EMBL/GenBank/DDBJ whole genome shotgun (WGS) entry which is preliminary data.</text>
</comment>
<dbReference type="AlphaFoldDB" id="A0AAJ1B3J5"/>
<dbReference type="Proteomes" id="UP001297422">
    <property type="component" value="Unassembled WGS sequence"/>
</dbReference>
<proteinExistence type="predicted"/>
<dbReference type="Pfam" id="PF13751">
    <property type="entry name" value="DDE_Tnp_1_6"/>
    <property type="match status" value="1"/>
</dbReference>
<dbReference type="EMBL" id="JAJBNC010000375">
    <property type="protein sequence ID" value="MCB5496094.1"/>
    <property type="molecule type" value="Genomic_DNA"/>
</dbReference>
<evidence type="ECO:0000313" key="2">
    <source>
        <dbReference type="EMBL" id="MCB5496094.1"/>
    </source>
</evidence>
<gene>
    <name evidence="2" type="ORF">LIQ10_20635</name>
</gene>
<name>A0AAJ1B3J5_MEDGN</name>
<reference evidence="2" key="1">
    <citation type="submission" date="2021-10" db="EMBL/GenBank/DDBJ databases">
        <title>Collection of gut derived symbiotic bacterial strains cultured from healthy donors.</title>
        <authorList>
            <person name="Lin H."/>
            <person name="Littmann E."/>
            <person name="Claire K."/>
            <person name="Pamer E."/>
        </authorList>
    </citation>
    <scope>NUCLEOTIDE SEQUENCE</scope>
    <source>
        <strain evidence="2">MSK.23.4</strain>
    </source>
</reference>
<organism evidence="2 3">
    <name type="scientific">Mediterraneibacter gnavus</name>
    <name type="common">Ruminococcus gnavus</name>
    <dbReference type="NCBI Taxonomy" id="33038"/>
    <lineage>
        <taxon>Bacteria</taxon>
        <taxon>Bacillati</taxon>
        <taxon>Bacillota</taxon>
        <taxon>Clostridia</taxon>
        <taxon>Lachnospirales</taxon>
        <taxon>Lachnospiraceae</taxon>
        <taxon>Mediterraneibacter</taxon>
    </lineage>
</organism>
<sequence length="81" mass="9937">EYKSDWLICQSCPHRDRCTNSKDSVKVITRHVWENYMDQVEEIRHTIGMKERYKQRKETIERVFADAKEKHGMRYTQYRGL</sequence>
<accession>A0AAJ1B3J5</accession>
<feature type="non-terminal residue" evidence="2">
    <location>
        <position position="1"/>
    </location>
</feature>
<dbReference type="RefSeq" id="WP_226973597.1">
    <property type="nucleotide sequence ID" value="NZ_JAJBNC010000375.1"/>
</dbReference>